<feature type="compositionally biased region" description="Basic and acidic residues" evidence="5">
    <location>
        <begin position="442"/>
        <end position="469"/>
    </location>
</feature>
<sequence>MAQVPWEKLTQKPVSEATAGEILSRCLCQLRRCSLYSASDGTGIDGAWIEQSEVVRQLRSVRAAVKRSQRLFSSRKTPASGLRDGGRDRSDEATRHPDDLRRSVFHVIRAKGMIQLLPRHLGNVKLGIQLYLLNFLLKYLPEFNGVWLAVDAIRVLQPKSRLGGVLSPLGYMIPDADTGGGVMLFEVELDCLVFKPKTNAMLIGRMQTVRPSHVRLLWLGLFSAVIPRSRLSPSYDIDKEQRKLQHKKGGADIEEGDLVCFQLTSYTQGSRAELLSLEGSLESGYAGLVPDEKSGSSESKREKKREAKACDEKASETQQAAQKSGEDREKNGSAKKKRRRQEAGDGRESDSGSSRDSESRAQESRKATSKSEEGAVVEKEKKKAKRGNAADREATDCEPSRASTKSQRASKPEEEETSGKEKARTGERTANEDSSFHSNKKKSVDEGKKKTAESRGEDDSEEESKGSHENHRKKRRK</sequence>
<evidence type="ECO:0000256" key="2">
    <source>
        <dbReference type="ARBA" id="ARBA00022478"/>
    </source>
</evidence>
<feature type="region of interest" description="Disordered" evidence="5">
    <location>
        <begin position="73"/>
        <end position="95"/>
    </location>
</feature>
<keyword evidence="2 6" id="KW-0240">DNA-directed RNA polymerase</keyword>
<feature type="compositionally biased region" description="Basic and acidic residues" evidence="5">
    <location>
        <begin position="417"/>
        <end position="435"/>
    </location>
</feature>
<dbReference type="EMBL" id="AHZU02000241">
    <property type="protein sequence ID" value="KFG46877.1"/>
    <property type="molecule type" value="Genomic_DNA"/>
</dbReference>
<evidence type="ECO:0000256" key="3">
    <source>
        <dbReference type="ARBA" id="ARBA00023163"/>
    </source>
</evidence>
<feature type="compositionally biased region" description="Basic and acidic residues" evidence="5">
    <location>
        <begin position="84"/>
        <end position="95"/>
    </location>
</feature>
<dbReference type="VEuPathDB" id="ToxoDB:TGDOM2_246630"/>
<organism evidence="6 7">
    <name type="scientific">Toxoplasma gondii GAB2-2007-GAL-DOM2</name>
    <dbReference type="NCBI Taxonomy" id="1130820"/>
    <lineage>
        <taxon>Eukaryota</taxon>
        <taxon>Sar</taxon>
        <taxon>Alveolata</taxon>
        <taxon>Apicomplexa</taxon>
        <taxon>Conoidasida</taxon>
        <taxon>Coccidia</taxon>
        <taxon>Eucoccidiorida</taxon>
        <taxon>Eimeriorina</taxon>
        <taxon>Sarcocystidae</taxon>
        <taxon>Toxoplasma</taxon>
    </lineage>
</organism>
<evidence type="ECO:0000313" key="7">
    <source>
        <dbReference type="Proteomes" id="UP000028837"/>
    </source>
</evidence>
<evidence type="ECO:0000256" key="5">
    <source>
        <dbReference type="SAM" id="MobiDB-lite"/>
    </source>
</evidence>
<dbReference type="GO" id="GO:0006362">
    <property type="term" value="P:transcription elongation by RNA polymerase I"/>
    <property type="evidence" value="ECO:0007669"/>
    <property type="project" value="TreeGrafter"/>
</dbReference>
<dbReference type="AlphaFoldDB" id="A0A086KR59"/>
<evidence type="ECO:0000256" key="1">
    <source>
        <dbReference type="ARBA" id="ARBA00004123"/>
    </source>
</evidence>
<reference evidence="6 7" key="1">
    <citation type="submission" date="2014-02" db="EMBL/GenBank/DDBJ databases">
        <authorList>
            <person name="Sibley D."/>
            <person name="Venepally P."/>
            <person name="Karamycheva S."/>
            <person name="Hadjithomas M."/>
            <person name="Khan A."/>
            <person name="Brunk B."/>
            <person name="Roos D."/>
            <person name="Caler E."/>
            <person name="Lorenzi H."/>
        </authorList>
    </citation>
    <scope>NUCLEOTIDE SEQUENCE [LARGE SCALE GENOMIC DNA]</scope>
    <source>
        <strain evidence="6 7">GAB2-2007-GAL-DOM2</strain>
    </source>
</reference>
<feature type="compositionally biased region" description="Basic and acidic residues" evidence="5">
    <location>
        <begin position="341"/>
        <end position="381"/>
    </location>
</feature>
<dbReference type="InterPro" id="IPR045113">
    <property type="entry name" value="Rpb7-like"/>
</dbReference>
<evidence type="ECO:0000313" key="6">
    <source>
        <dbReference type="EMBL" id="KFG46877.1"/>
    </source>
</evidence>
<dbReference type="InterPro" id="IPR036898">
    <property type="entry name" value="RNA_pol_Rpb7-like_N_sf"/>
</dbReference>
<dbReference type="Gene3D" id="2.40.50.1060">
    <property type="match status" value="1"/>
</dbReference>
<proteinExistence type="predicted"/>
<accession>A0A086KR59</accession>
<comment type="caution">
    <text evidence="6">The sequence shown here is derived from an EMBL/GenBank/DDBJ whole genome shotgun (WGS) entry which is preliminary data.</text>
</comment>
<feature type="compositionally biased region" description="Basic and acidic residues" evidence="5">
    <location>
        <begin position="388"/>
        <end position="399"/>
    </location>
</feature>
<protein>
    <submittedName>
        <fullName evidence="6">DNA-directed RNA polymerase I RPA43</fullName>
    </submittedName>
</protein>
<dbReference type="OrthoDB" id="10250504at2759"/>
<dbReference type="Gene3D" id="3.30.1490.120">
    <property type="entry name" value="RNA polymerase Rpb7-like, N-terminal domain"/>
    <property type="match status" value="1"/>
</dbReference>
<dbReference type="PANTHER" id="PTHR12709:SF5">
    <property type="entry name" value="DNA-DIRECTED RNA POLYMERASE I SUBUNIT RPA43"/>
    <property type="match status" value="1"/>
</dbReference>
<dbReference type="PANTHER" id="PTHR12709">
    <property type="entry name" value="DNA-DIRECTED RNA POLYMERASE II, III"/>
    <property type="match status" value="1"/>
</dbReference>
<keyword evidence="3" id="KW-0804">Transcription</keyword>
<feature type="region of interest" description="Disordered" evidence="5">
    <location>
        <begin position="285"/>
        <end position="477"/>
    </location>
</feature>
<comment type="subcellular location">
    <subcellularLocation>
        <location evidence="1">Nucleus</location>
    </subcellularLocation>
</comment>
<dbReference type="GO" id="GO:0005736">
    <property type="term" value="C:RNA polymerase I complex"/>
    <property type="evidence" value="ECO:0007669"/>
    <property type="project" value="TreeGrafter"/>
</dbReference>
<feature type="compositionally biased region" description="Basic and acidic residues" evidence="5">
    <location>
        <begin position="290"/>
        <end position="315"/>
    </location>
</feature>
<dbReference type="GO" id="GO:0006352">
    <property type="term" value="P:DNA-templated transcription initiation"/>
    <property type="evidence" value="ECO:0007669"/>
    <property type="project" value="InterPro"/>
</dbReference>
<evidence type="ECO:0000256" key="4">
    <source>
        <dbReference type="ARBA" id="ARBA00023242"/>
    </source>
</evidence>
<keyword evidence="4" id="KW-0539">Nucleus</keyword>
<dbReference type="Proteomes" id="UP000028837">
    <property type="component" value="Unassembled WGS sequence"/>
</dbReference>
<name>A0A086KR59_TOXGO</name>
<gene>
    <name evidence="6" type="ORF">TGDOM2_246630</name>
</gene>